<organism evidence="2">
    <name type="scientific">marine sediment metagenome</name>
    <dbReference type="NCBI Taxonomy" id="412755"/>
    <lineage>
        <taxon>unclassified sequences</taxon>
        <taxon>metagenomes</taxon>
        <taxon>ecological metagenomes</taxon>
    </lineage>
</organism>
<comment type="caution">
    <text evidence="2">The sequence shown here is derived from an EMBL/GenBank/DDBJ whole genome shotgun (WGS) entry which is preliminary data.</text>
</comment>
<accession>A0A0F8WU37</accession>
<evidence type="ECO:0000313" key="2">
    <source>
        <dbReference type="EMBL" id="KKK51880.1"/>
    </source>
</evidence>
<dbReference type="EMBL" id="LAZR01067289">
    <property type="protein sequence ID" value="KKK51880.1"/>
    <property type="molecule type" value="Genomic_DNA"/>
</dbReference>
<protein>
    <recommendedName>
        <fullName evidence="3">Essential protein Yae1 N-terminal domain-containing protein</fullName>
    </recommendedName>
</protein>
<gene>
    <name evidence="2" type="ORF">LCGC14_3110500</name>
</gene>
<sequence>MEKSEKIIWWVFTLIMVIIMIWIGHESFNTGYEKGNSTGYNQGLSNGNITGYNLGNNTGYKTGYNKGFEDKNTEVNKKCNIFLEQLKRIPKFKDQMDSSG</sequence>
<evidence type="ECO:0000256" key="1">
    <source>
        <dbReference type="SAM" id="Phobius"/>
    </source>
</evidence>
<evidence type="ECO:0008006" key="3">
    <source>
        <dbReference type="Google" id="ProtNLM"/>
    </source>
</evidence>
<keyword evidence="1" id="KW-0812">Transmembrane</keyword>
<keyword evidence="1" id="KW-1133">Transmembrane helix</keyword>
<name>A0A0F8WU37_9ZZZZ</name>
<feature type="non-terminal residue" evidence="2">
    <location>
        <position position="100"/>
    </location>
</feature>
<feature type="transmembrane region" description="Helical" evidence="1">
    <location>
        <begin position="7"/>
        <end position="24"/>
    </location>
</feature>
<dbReference type="AlphaFoldDB" id="A0A0F8WU37"/>
<keyword evidence="1" id="KW-0472">Membrane</keyword>
<proteinExistence type="predicted"/>
<reference evidence="2" key="1">
    <citation type="journal article" date="2015" name="Nature">
        <title>Complex archaea that bridge the gap between prokaryotes and eukaryotes.</title>
        <authorList>
            <person name="Spang A."/>
            <person name="Saw J.H."/>
            <person name="Jorgensen S.L."/>
            <person name="Zaremba-Niedzwiedzka K."/>
            <person name="Martijn J."/>
            <person name="Lind A.E."/>
            <person name="van Eijk R."/>
            <person name="Schleper C."/>
            <person name="Guy L."/>
            <person name="Ettema T.J."/>
        </authorList>
    </citation>
    <scope>NUCLEOTIDE SEQUENCE</scope>
</reference>